<organism evidence="3 4">
    <name type="scientific">Emiliania huxleyi (strain CCMP1516)</name>
    <dbReference type="NCBI Taxonomy" id="280463"/>
    <lineage>
        <taxon>Eukaryota</taxon>
        <taxon>Haptista</taxon>
        <taxon>Haptophyta</taxon>
        <taxon>Prymnesiophyceae</taxon>
        <taxon>Isochrysidales</taxon>
        <taxon>Noelaerhabdaceae</taxon>
        <taxon>Emiliania</taxon>
    </lineage>
</organism>
<dbReference type="PANTHER" id="PTHR21727:SF0">
    <property type="entry name" value="MRNA (2'-O-METHYLADENOSINE-N(6)-)-METHYLTRANSFERASE"/>
    <property type="match status" value="1"/>
</dbReference>
<feature type="compositionally biased region" description="Basic and acidic residues" evidence="1">
    <location>
        <begin position="154"/>
        <end position="169"/>
    </location>
</feature>
<dbReference type="HOGENOM" id="CLU_595080_0_0_1"/>
<dbReference type="eggNOG" id="ENOG502QVT7">
    <property type="taxonomic scope" value="Eukaryota"/>
</dbReference>
<dbReference type="KEGG" id="ehx:EMIHUDRAFT_196229"/>
<dbReference type="Proteomes" id="UP000013827">
    <property type="component" value="Unassembled WGS sequence"/>
</dbReference>
<dbReference type="AlphaFoldDB" id="A0A0D3J3Q0"/>
<dbReference type="EnsemblProtists" id="EOD18135">
    <property type="protein sequence ID" value="EOD18135"/>
    <property type="gene ID" value="EMIHUDRAFT_196229"/>
</dbReference>
<dbReference type="GO" id="GO:0099122">
    <property type="term" value="F:RNA polymerase II C-terminal domain binding"/>
    <property type="evidence" value="ECO:0007669"/>
    <property type="project" value="InterPro"/>
</dbReference>
<evidence type="ECO:0000313" key="4">
    <source>
        <dbReference type="Proteomes" id="UP000013827"/>
    </source>
</evidence>
<feature type="region of interest" description="Disordered" evidence="1">
    <location>
        <begin position="145"/>
        <end position="169"/>
    </location>
</feature>
<name>A0A0D3J3Q0_EMIH1</name>
<reference evidence="4" key="1">
    <citation type="journal article" date="2013" name="Nature">
        <title>Pan genome of the phytoplankton Emiliania underpins its global distribution.</title>
        <authorList>
            <person name="Read B.A."/>
            <person name="Kegel J."/>
            <person name="Klute M.J."/>
            <person name="Kuo A."/>
            <person name="Lefebvre S.C."/>
            <person name="Maumus F."/>
            <person name="Mayer C."/>
            <person name="Miller J."/>
            <person name="Monier A."/>
            <person name="Salamov A."/>
            <person name="Young J."/>
            <person name="Aguilar M."/>
            <person name="Claverie J.M."/>
            <person name="Frickenhaus S."/>
            <person name="Gonzalez K."/>
            <person name="Herman E.K."/>
            <person name="Lin Y.C."/>
            <person name="Napier J."/>
            <person name="Ogata H."/>
            <person name="Sarno A.F."/>
            <person name="Shmutz J."/>
            <person name="Schroeder D."/>
            <person name="de Vargas C."/>
            <person name="Verret F."/>
            <person name="von Dassow P."/>
            <person name="Valentin K."/>
            <person name="Van de Peer Y."/>
            <person name="Wheeler G."/>
            <person name="Dacks J.B."/>
            <person name="Delwiche C.F."/>
            <person name="Dyhrman S.T."/>
            <person name="Glockner G."/>
            <person name="John U."/>
            <person name="Richards T."/>
            <person name="Worden A.Z."/>
            <person name="Zhang X."/>
            <person name="Grigoriev I.V."/>
            <person name="Allen A.E."/>
            <person name="Bidle K."/>
            <person name="Borodovsky M."/>
            <person name="Bowler C."/>
            <person name="Brownlee C."/>
            <person name="Cock J.M."/>
            <person name="Elias M."/>
            <person name="Gladyshev V.N."/>
            <person name="Groth M."/>
            <person name="Guda C."/>
            <person name="Hadaegh A."/>
            <person name="Iglesias-Rodriguez M.D."/>
            <person name="Jenkins J."/>
            <person name="Jones B.M."/>
            <person name="Lawson T."/>
            <person name="Leese F."/>
            <person name="Lindquist E."/>
            <person name="Lobanov A."/>
            <person name="Lomsadze A."/>
            <person name="Malik S.B."/>
            <person name="Marsh M.E."/>
            <person name="Mackinder L."/>
            <person name="Mock T."/>
            <person name="Mueller-Roeber B."/>
            <person name="Pagarete A."/>
            <person name="Parker M."/>
            <person name="Probert I."/>
            <person name="Quesneville H."/>
            <person name="Raines C."/>
            <person name="Rensing S.A."/>
            <person name="Riano-Pachon D.M."/>
            <person name="Richier S."/>
            <person name="Rokitta S."/>
            <person name="Shiraiwa Y."/>
            <person name="Soanes D.M."/>
            <person name="van der Giezen M."/>
            <person name="Wahlund T.M."/>
            <person name="Williams B."/>
            <person name="Wilson W."/>
            <person name="Wolfe G."/>
            <person name="Wurch L.L."/>
        </authorList>
    </citation>
    <scope>NUCLEOTIDE SEQUENCE</scope>
</reference>
<dbReference type="InterPro" id="IPR039881">
    <property type="entry name" value="PCIF1-like"/>
</dbReference>
<proteinExistence type="predicted"/>
<protein>
    <recommendedName>
        <fullName evidence="2">PCIF1 WW domain-containing protein</fullName>
    </recommendedName>
</protein>
<evidence type="ECO:0000259" key="2">
    <source>
        <dbReference type="Pfam" id="PF12237"/>
    </source>
</evidence>
<dbReference type="GO" id="GO:0016422">
    <property type="term" value="F:mRNA (2'-O-methyladenosine-N6-)-methyltransferase activity"/>
    <property type="evidence" value="ECO:0007669"/>
    <property type="project" value="InterPro"/>
</dbReference>
<dbReference type="InterPro" id="IPR022035">
    <property type="entry name" value="PCIF1_WW"/>
</dbReference>
<dbReference type="RefSeq" id="XP_005770564.1">
    <property type="nucleotide sequence ID" value="XM_005770507.1"/>
</dbReference>
<feature type="region of interest" description="Disordered" evidence="1">
    <location>
        <begin position="16"/>
        <end position="45"/>
    </location>
</feature>
<keyword evidence="4" id="KW-1185">Reference proteome</keyword>
<dbReference type="PaxDb" id="2903-EOD18135"/>
<sequence length="460" mass="49361">MISGLEPRALFTRARAASSAAGASTSHRRTSHTLHATTKAPATGLGRELAGTASLDDVWMPSSVPWKPADAEPVKRHSLLSPHDAAVVELKRASELAALRRRFHALCHENGVAAPPMNAFERWRFQSKWEEEEEAVQGDPLLPVAAEGPPAPSDHARCADERPRSADESMRADLRRAGMAPAASAAVVQAVRSASARAATRVDNFRSTAAEGGRLRVRLKREEDGATRLEAALGGAAFSALQRCLGVNFECFASPLNCYYGAYCSAFPDVDAPFGSRGSFRGFAPRRGSYEVNPPFVDGLIARMAERLLSLLAAAHAACEPLTFVVVLPGWLDSEGYRALDGSSHLRAKLLVAAADHGFVDGGQHARTRTFRESPYDTALFFLQSGAAAAVDEACVESVRTALARCTPAAESLASLDPRERVRGRSRKRPRWRKKPPGRPAASSSAAVVTRGAKRPREAV</sequence>
<evidence type="ECO:0000313" key="3">
    <source>
        <dbReference type="EnsemblProtists" id="EOD18135"/>
    </source>
</evidence>
<feature type="region of interest" description="Disordered" evidence="1">
    <location>
        <begin position="415"/>
        <end position="460"/>
    </location>
</feature>
<feature type="domain" description="PCIF1 WW" evidence="2">
    <location>
        <begin position="225"/>
        <end position="362"/>
    </location>
</feature>
<accession>A0A0D3J3Q0</accession>
<dbReference type="GeneID" id="19046136"/>
<dbReference type="PANTHER" id="PTHR21727">
    <property type="entry name" value="PHOSPHORYLATED CTD INTERACTING FACTOR 1"/>
    <property type="match status" value="1"/>
</dbReference>
<dbReference type="Pfam" id="PF12237">
    <property type="entry name" value="PCIF1_WW"/>
    <property type="match status" value="1"/>
</dbReference>
<feature type="compositionally biased region" description="Low complexity" evidence="1">
    <location>
        <begin position="16"/>
        <end position="25"/>
    </location>
</feature>
<reference evidence="3" key="2">
    <citation type="submission" date="2024-10" db="UniProtKB">
        <authorList>
            <consortium name="EnsemblProtists"/>
        </authorList>
    </citation>
    <scope>IDENTIFICATION</scope>
</reference>
<feature type="compositionally biased region" description="Basic residues" evidence="1">
    <location>
        <begin position="424"/>
        <end position="437"/>
    </location>
</feature>
<evidence type="ECO:0000256" key="1">
    <source>
        <dbReference type="SAM" id="MobiDB-lite"/>
    </source>
</evidence>